<protein>
    <submittedName>
        <fullName evidence="2">Uncharacterized protein</fullName>
    </submittedName>
</protein>
<evidence type="ECO:0000313" key="3">
    <source>
        <dbReference type="Proteomes" id="UP000266841"/>
    </source>
</evidence>
<feature type="compositionally biased region" description="Polar residues" evidence="1">
    <location>
        <begin position="321"/>
        <end position="337"/>
    </location>
</feature>
<dbReference type="AlphaFoldDB" id="K0TEA9"/>
<feature type="compositionally biased region" description="Basic and acidic residues" evidence="1">
    <location>
        <begin position="570"/>
        <end position="579"/>
    </location>
</feature>
<keyword evidence="3" id="KW-1185">Reference proteome</keyword>
<feature type="compositionally biased region" description="Low complexity" evidence="1">
    <location>
        <begin position="385"/>
        <end position="408"/>
    </location>
</feature>
<dbReference type="Proteomes" id="UP000266841">
    <property type="component" value="Unassembled WGS sequence"/>
</dbReference>
<feature type="compositionally biased region" description="Low complexity" evidence="1">
    <location>
        <begin position="549"/>
        <end position="566"/>
    </location>
</feature>
<evidence type="ECO:0000313" key="2">
    <source>
        <dbReference type="EMBL" id="EJK71801.1"/>
    </source>
</evidence>
<proteinExistence type="predicted"/>
<feature type="compositionally biased region" description="Basic and acidic residues" evidence="1">
    <location>
        <begin position="311"/>
        <end position="320"/>
    </location>
</feature>
<feature type="compositionally biased region" description="Basic and acidic residues" evidence="1">
    <location>
        <begin position="641"/>
        <end position="655"/>
    </location>
</feature>
<sequence length="715" mass="78126">MAVTTVIKFELGVVDIPLGFRHSSKDLAADAARRTATMQHVYNRGASCCRRDGVPLINFDSIVVATKLSSGRLLAAAARGAAVHASSAVCRFSCQRTHLSGVAHASIRKISGLNFLGLDHHRFEDIPSSPDDRADRGEVRLPGQLCISSAVYRSRSPRASASAAVSTCCLSGDLRDRVETPPRGCEGGSEASKDKWLSRTLILSEMSTDGAFAKAPWQLRWKRPQLDDVVVGISGEGDDVDIDSDNDDTNIRIGEGWVPISSSSAALTRNEARMVILELQRRDKLLVGRKGKIDELQEQIRGDSNLQSEPAETHADHSDPSSKPTPKNKNTKVITTDFSDDIAPPPPKLPLRTPESPVKSLISPSTWFKSITSPTPARNLDGRPPRSSSSNSNLKTPKSTSPTSFSTFMIRTPPPDDSPDHEFEDSPPQIMDTSTASSLLWEDMTLTSVTEEDAAAFRMYEKGKRNRAMSHGVEIDEDGAYIDGIRLNELDGFDHVILSVTIFSKKPTRFKSGEVVTMELLSTKNPPMIRSKVSSFGSLKEKQQHSKKVSISSSSSSPQTASKESSNVSAHDDEKRSEDRTRLLARRVLWWPATFQKETEGSDRGCPSFVSLGRTSVYRGTKKIDETPKPSQTADLNLANLERDDKEGIPRRKESQSPPVSPKEIDAARTNNERTADALDALRSLNFLLGGEVSTTSSAKFVEAKSSMDPNRRGG</sequence>
<gene>
    <name evidence="2" type="ORF">THAOC_06725</name>
</gene>
<feature type="region of interest" description="Disordered" evidence="1">
    <location>
        <begin position="640"/>
        <end position="672"/>
    </location>
</feature>
<accession>K0TEA9</accession>
<name>K0TEA9_THAOC</name>
<feature type="compositionally biased region" description="Basic and acidic residues" evidence="1">
    <location>
        <begin position="663"/>
        <end position="672"/>
    </location>
</feature>
<feature type="compositionally biased region" description="Polar residues" evidence="1">
    <location>
        <begin position="362"/>
        <end position="376"/>
    </location>
</feature>
<feature type="non-terminal residue" evidence="2">
    <location>
        <position position="715"/>
    </location>
</feature>
<feature type="region of interest" description="Disordered" evidence="1">
    <location>
        <begin position="297"/>
        <end position="430"/>
    </location>
</feature>
<organism evidence="2 3">
    <name type="scientific">Thalassiosira oceanica</name>
    <name type="common">Marine diatom</name>
    <dbReference type="NCBI Taxonomy" id="159749"/>
    <lineage>
        <taxon>Eukaryota</taxon>
        <taxon>Sar</taxon>
        <taxon>Stramenopiles</taxon>
        <taxon>Ochrophyta</taxon>
        <taxon>Bacillariophyta</taxon>
        <taxon>Coscinodiscophyceae</taxon>
        <taxon>Thalassiosirophycidae</taxon>
        <taxon>Thalassiosirales</taxon>
        <taxon>Thalassiosiraceae</taxon>
        <taxon>Thalassiosira</taxon>
    </lineage>
</organism>
<feature type="region of interest" description="Disordered" evidence="1">
    <location>
        <begin position="535"/>
        <end position="579"/>
    </location>
</feature>
<evidence type="ECO:0000256" key="1">
    <source>
        <dbReference type="SAM" id="MobiDB-lite"/>
    </source>
</evidence>
<reference evidence="2 3" key="1">
    <citation type="journal article" date="2012" name="Genome Biol.">
        <title>Genome and low-iron response of an oceanic diatom adapted to chronic iron limitation.</title>
        <authorList>
            <person name="Lommer M."/>
            <person name="Specht M."/>
            <person name="Roy A.S."/>
            <person name="Kraemer L."/>
            <person name="Andreson R."/>
            <person name="Gutowska M.A."/>
            <person name="Wolf J."/>
            <person name="Bergner S.V."/>
            <person name="Schilhabel M.B."/>
            <person name="Klostermeier U.C."/>
            <person name="Beiko R.G."/>
            <person name="Rosenstiel P."/>
            <person name="Hippler M."/>
            <person name="Laroche J."/>
        </authorList>
    </citation>
    <scope>NUCLEOTIDE SEQUENCE [LARGE SCALE GENOMIC DNA]</scope>
    <source>
        <strain evidence="2 3">CCMP1005</strain>
    </source>
</reference>
<dbReference type="EMBL" id="AGNL01006768">
    <property type="protein sequence ID" value="EJK71801.1"/>
    <property type="molecule type" value="Genomic_DNA"/>
</dbReference>
<comment type="caution">
    <text evidence="2">The sequence shown here is derived from an EMBL/GenBank/DDBJ whole genome shotgun (WGS) entry which is preliminary data.</text>
</comment>